<dbReference type="InterPro" id="IPR032823">
    <property type="entry name" value="BCA_ABC_TP_C"/>
</dbReference>
<gene>
    <name evidence="7" type="ORF">FNL39_10989</name>
</gene>
<name>A0ABQ6YHK0_9NOCA</name>
<dbReference type="CDD" id="cd03224">
    <property type="entry name" value="ABC_TM1139_LivF_branched"/>
    <property type="match status" value="1"/>
</dbReference>
<dbReference type="PANTHER" id="PTHR43820:SF4">
    <property type="entry name" value="HIGH-AFFINITY BRANCHED-CHAIN AMINO ACID TRANSPORT ATP-BINDING PROTEIN LIVF"/>
    <property type="match status" value="1"/>
</dbReference>
<comment type="similarity">
    <text evidence="1">Belongs to the ABC transporter superfamily.</text>
</comment>
<dbReference type="InterPro" id="IPR027417">
    <property type="entry name" value="P-loop_NTPase"/>
</dbReference>
<evidence type="ECO:0000256" key="3">
    <source>
        <dbReference type="ARBA" id="ARBA00022741"/>
    </source>
</evidence>
<dbReference type="EMBL" id="VMSD01000009">
    <property type="protein sequence ID" value="KAF0845060.1"/>
    <property type="molecule type" value="Genomic_DNA"/>
</dbReference>
<dbReference type="InterPro" id="IPR017871">
    <property type="entry name" value="ABC_transporter-like_CS"/>
</dbReference>
<dbReference type="InterPro" id="IPR003593">
    <property type="entry name" value="AAA+_ATPase"/>
</dbReference>
<dbReference type="SUPFAM" id="SSF52540">
    <property type="entry name" value="P-loop containing nucleoside triphosphate hydrolases"/>
    <property type="match status" value="2"/>
</dbReference>
<dbReference type="Pfam" id="PF12399">
    <property type="entry name" value="BCA_ABC_TP_C"/>
    <property type="match status" value="1"/>
</dbReference>
<protein>
    <submittedName>
        <fullName evidence="7">ABC-type branched-subunit amino acid transport system ATPase component</fullName>
    </submittedName>
</protein>
<evidence type="ECO:0000313" key="7">
    <source>
        <dbReference type="EMBL" id="KAF0845060.1"/>
    </source>
</evidence>
<feature type="domain" description="ABC transporter" evidence="6">
    <location>
        <begin position="66"/>
        <end position="313"/>
    </location>
</feature>
<dbReference type="InterPro" id="IPR003439">
    <property type="entry name" value="ABC_transporter-like_ATP-bd"/>
</dbReference>
<evidence type="ECO:0000256" key="4">
    <source>
        <dbReference type="ARBA" id="ARBA00022840"/>
    </source>
</evidence>
<organism evidence="7 8">
    <name type="scientific">Nocardia caishijiensis</name>
    <dbReference type="NCBI Taxonomy" id="184756"/>
    <lineage>
        <taxon>Bacteria</taxon>
        <taxon>Bacillati</taxon>
        <taxon>Actinomycetota</taxon>
        <taxon>Actinomycetes</taxon>
        <taxon>Mycobacteriales</taxon>
        <taxon>Nocardiaceae</taxon>
        <taxon>Nocardia</taxon>
    </lineage>
</organism>
<comment type="caution">
    <text evidence="7">The sequence shown here is derived from an EMBL/GenBank/DDBJ whole genome shotgun (WGS) entry which is preliminary data.</text>
</comment>
<evidence type="ECO:0000256" key="2">
    <source>
        <dbReference type="ARBA" id="ARBA00022448"/>
    </source>
</evidence>
<keyword evidence="8" id="KW-1185">Reference proteome</keyword>
<proteinExistence type="inferred from homology"/>
<keyword evidence="5" id="KW-0029">Amino-acid transport</keyword>
<keyword evidence="4" id="KW-0067">ATP-binding</keyword>
<dbReference type="SMART" id="SM00382">
    <property type="entry name" value="AAA"/>
    <property type="match status" value="2"/>
</dbReference>
<evidence type="ECO:0000259" key="6">
    <source>
        <dbReference type="PROSITE" id="PS50893"/>
    </source>
</evidence>
<dbReference type="InterPro" id="IPR052156">
    <property type="entry name" value="BCAA_Transport_ATP-bd_LivF"/>
</dbReference>
<dbReference type="CDD" id="cd03219">
    <property type="entry name" value="ABC_Mj1267_LivG_branched"/>
    <property type="match status" value="1"/>
</dbReference>
<sequence>MTGPGAGDALYDNEDMAAGYKAAPEVEPAGEVDVTAVLPELGDAEAVADVVAPHRAIETAVGEPLLRTDGLTVKFGGLTALDGVSFEIRRGEILGLIGPNGAGKTTCFNAITGVYKPAAGSVHFDGKPLAKTKRNEITRLGIARTFQNVRLFGEMTALENVVVGTDARHTTSVPGAIFRTAKHRREERDAIERGMALLEFVGIAPRAVEKARNLSYGDQRRLEIARALATEPKLLCLDEPAAGFNPSEKSALMDLIRKIRDDGYTVLLIEHDMRLVMGVTDRIVVLEFGRKIADGLPAQVREDPAVIAAYLGVPDADTVAEVREEADAAAAEGATPTAGATVGGTTVLEKTESAEPPAQAPLLEVRDMVVHYGRIEALHGISLSVAPGELVTLLGANGAGKTTTMRALSGLLPLTSGRILFEGKDITAMKAHDRVVEGLIQAPEGRGVFPGMTVLENLDMGCYGRPFDDKGEYQKTLEWVFELFPRLAERRKQVGGTLSGGEQQMLAIGRALMARPKLLLLDEPSMGLAPMVIQQIFRIISEINRQGTTVLLVEQNAQQALTRSDRAYILETGEVTKTGAGADLLTDPAVMSAYLGVD</sequence>
<dbReference type="Pfam" id="PF00005">
    <property type="entry name" value="ABC_tran"/>
    <property type="match status" value="2"/>
</dbReference>
<evidence type="ECO:0000256" key="1">
    <source>
        <dbReference type="ARBA" id="ARBA00005417"/>
    </source>
</evidence>
<dbReference type="PROSITE" id="PS50893">
    <property type="entry name" value="ABC_TRANSPORTER_2"/>
    <property type="match status" value="2"/>
</dbReference>
<dbReference type="Gene3D" id="3.40.50.300">
    <property type="entry name" value="P-loop containing nucleotide triphosphate hydrolases"/>
    <property type="match status" value="2"/>
</dbReference>
<reference evidence="7 8" key="1">
    <citation type="submission" date="2019-07" db="EMBL/GenBank/DDBJ databases">
        <title>Genomic Encyclopedia of Type Strains, Phase IV (KMG-IV): sequencing the most valuable type-strain genomes for metagenomic binning, comparative biology and taxonomic classification.</title>
        <authorList>
            <person name="Goeker M."/>
        </authorList>
    </citation>
    <scope>NUCLEOTIDE SEQUENCE [LARGE SCALE GENOMIC DNA]</scope>
    <source>
        <strain evidence="7 8">DSM 44831</strain>
    </source>
</reference>
<accession>A0ABQ6YHK0</accession>
<feature type="domain" description="ABC transporter" evidence="6">
    <location>
        <begin position="363"/>
        <end position="597"/>
    </location>
</feature>
<evidence type="ECO:0000313" key="8">
    <source>
        <dbReference type="Proteomes" id="UP000798951"/>
    </source>
</evidence>
<dbReference type="Proteomes" id="UP000798951">
    <property type="component" value="Unassembled WGS sequence"/>
</dbReference>
<evidence type="ECO:0000256" key="5">
    <source>
        <dbReference type="ARBA" id="ARBA00022970"/>
    </source>
</evidence>
<dbReference type="PROSITE" id="PS00211">
    <property type="entry name" value="ABC_TRANSPORTER_1"/>
    <property type="match status" value="2"/>
</dbReference>
<dbReference type="PANTHER" id="PTHR43820">
    <property type="entry name" value="HIGH-AFFINITY BRANCHED-CHAIN AMINO ACID TRANSPORT ATP-BINDING PROTEIN LIVF"/>
    <property type="match status" value="1"/>
</dbReference>
<keyword evidence="2" id="KW-0813">Transport</keyword>
<keyword evidence="3" id="KW-0547">Nucleotide-binding</keyword>